<gene>
    <name evidence="1" type="ORF">IF1G_01389</name>
</gene>
<name>A0A545VBT5_9HYPO</name>
<proteinExistence type="predicted"/>
<evidence type="ECO:0000313" key="1">
    <source>
        <dbReference type="EMBL" id="TQV99174.1"/>
    </source>
</evidence>
<comment type="caution">
    <text evidence="1">The sequence shown here is derived from an EMBL/GenBank/DDBJ whole genome shotgun (WGS) entry which is preliminary data.</text>
</comment>
<accession>A0A545VBT5</accession>
<protein>
    <submittedName>
        <fullName evidence="1">Uncharacterized protein</fullName>
    </submittedName>
</protein>
<reference evidence="1 2" key="1">
    <citation type="journal article" date="2019" name="Appl. Microbiol. Biotechnol.">
        <title>Genome sequence of Isaria javanica and comparative genome analysis insights into family S53 peptidase evolution in fungal entomopathogens.</title>
        <authorList>
            <person name="Lin R."/>
            <person name="Zhang X."/>
            <person name="Xin B."/>
            <person name="Zou M."/>
            <person name="Gao Y."/>
            <person name="Qin F."/>
            <person name="Hu Q."/>
            <person name="Xie B."/>
            <person name="Cheng X."/>
        </authorList>
    </citation>
    <scope>NUCLEOTIDE SEQUENCE [LARGE SCALE GENOMIC DNA]</scope>
    <source>
        <strain evidence="1 2">IJ1G</strain>
    </source>
</reference>
<evidence type="ECO:0000313" key="2">
    <source>
        <dbReference type="Proteomes" id="UP000315783"/>
    </source>
</evidence>
<organism evidence="1 2">
    <name type="scientific">Cordyceps javanica</name>
    <dbReference type="NCBI Taxonomy" id="43265"/>
    <lineage>
        <taxon>Eukaryota</taxon>
        <taxon>Fungi</taxon>
        <taxon>Dikarya</taxon>
        <taxon>Ascomycota</taxon>
        <taxon>Pezizomycotina</taxon>
        <taxon>Sordariomycetes</taxon>
        <taxon>Hypocreomycetidae</taxon>
        <taxon>Hypocreales</taxon>
        <taxon>Cordycipitaceae</taxon>
        <taxon>Cordyceps</taxon>
    </lineage>
</organism>
<keyword evidence="2" id="KW-1185">Reference proteome</keyword>
<dbReference type="EMBL" id="SPUK01000002">
    <property type="protein sequence ID" value="TQV99174.1"/>
    <property type="molecule type" value="Genomic_DNA"/>
</dbReference>
<dbReference type="Proteomes" id="UP000315783">
    <property type="component" value="Unassembled WGS sequence"/>
</dbReference>
<dbReference type="AlphaFoldDB" id="A0A545VBT5"/>
<sequence>MFLFCLKLCFHISQKLIDRSRIPSALPVSCFFSFPFSFFFPLPGADVRVRILGVPVSRVILVLHSSYQSGVMRKPTLWFLSPTGAGGVAAKVRTVRGPPGCCAQ</sequence>